<gene>
    <name evidence="2" type="ordered locus">Acin_1299</name>
</gene>
<protein>
    <submittedName>
        <fullName evidence="2">Side tail fiber protein from lambdoid prophage Rac</fullName>
    </submittedName>
</protein>
<sequence>MTTRAIVPNGDGEGSLGIEGLNWGAMYVSSPEKDDNSQKVPTTAWVQKLLADALAKQKAAYEQAISTAVSAAQTKAKLDAHPVGSYYFSDKSTSPADLFGGTWEALPAGYTLIAQGSGTDDFGSFNYVAGTKYGERMHKLTTDELPHIRGDVLDFARQDPNQKLTTHGVFSAPASIENVSFESNPQSGQGDGFVMDFGKDVPHNNLSPCVAAYVWRRTA</sequence>
<name>G4Q8U0_ACIIR</name>
<evidence type="ECO:0000259" key="1">
    <source>
        <dbReference type="Pfam" id="PF21939"/>
    </source>
</evidence>
<feature type="domain" description="Baseplate structural protein Gp10 C-terminal" evidence="1">
    <location>
        <begin position="80"/>
        <end position="218"/>
    </location>
</feature>
<dbReference type="HOGENOM" id="CLU_1259199_0_0_9"/>
<organism evidence="2 3">
    <name type="scientific">Acidaminococcus intestini (strain RyC-MR95)</name>
    <dbReference type="NCBI Taxonomy" id="568816"/>
    <lineage>
        <taxon>Bacteria</taxon>
        <taxon>Bacillati</taxon>
        <taxon>Bacillota</taxon>
        <taxon>Negativicutes</taxon>
        <taxon>Acidaminococcales</taxon>
        <taxon>Acidaminococcaceae</taxon>
        <taxon>Acidaminococcus</taxon>
    </lineage>
</organism>
<dbReference type="AlphaFoldDB" id="G4Q8U0"/>
<dbReference type="Proteomes" id="UP000007093">
    <property type="component" value="Chromosome"/>
</dbReference>
<dbReference type="PATRIC" id="fig|568816.4.peg.1254"/>
<dbReference type="EMBL" id="CP003058">
    <property type="protein sequence ID" value="AEQ22523.1"/>
    <property type="molecule type" value="Genomic_DNA"/>
</dbReference>
<dbReference type="RefSeq" id="WP_014128539.1">
    <property type="nucleotide sequence ID" value="NC_016077.1"/>
</dbReference>
<accession>G4Q8U0</accession>
<dbReference type="InterPro" id="IPR053827">
    <property type="entry name" value="Gp10_C"/>
</dbReference>
<keyword evidence="3" id="KW-1185">Reference proteome</keyword>
<evidence type="ECO:0000313" key="3">
    <source>
        <dbReference type="Proteomes" id="UP000007093"/>
    </source>
</evidence>
<dbReference type="STRING" id="568816.Acin_1299"/>
<dbReference type="KEGG" id="ain:Acin_1299"/>
<evidence type="ECO:0000313" key="2">
    <source>
        <dbReference type="EMBL" id="AEQ22523.1"/>
    </source>
</evidence>
<dbReference type="InParanoid" id="G4Q8U0"/>
<dbReference type="Pfam" id="PF21939">
    <property type="entry name" value="Gp10_C"/>
    <property type="match status" value="1"/>
</dbReference>
<proteinExistence type="predicted"/>
<reference evidence="2 3" key="1">
    <citation type="journal article" date="2011" name="J. Bacteriol.">
        <title>Complete genome sequence of Acidaminococcus intestini RYC-MR95, a Gram-negative bacterium from the phylum Firmicutes.</title>
        <authorList>
            <person name="D'Auria G."/>
            <person name="Galan J.C."/>
            <person name="Rodriguez-Alcayna M."/>
            <person name="Moya A."/>
            <person name="Baquero F."/>
            <person name="Latorre A."/>
        </authorList>
    </citation>
    <scope>NUCLEOTIDE SEQUENCE [LARGE SCALE GENOMIC DNA]</scope>
    <source>
        <strain evidence="2 3">RyC-MR95</strain>
    </source>
</reference>